<accession>A0A0M4T3C2</accession>
<protein>
    <recommendedName>
        <fullName evidence="2">HMA domain-containing protein</fullName>
    </recommendedName>
</protein>
<dbReference type="InterPro" id="IPR036163">
    <property type="entry name" value="HMA_dom_sf"/>
</dbReference>
<dbReference type="InterPro" id="IPR006121">
    <property type="entry name" value="HMA_dom"/>
</dbReference>
<dbReference type="InterPro" id="IPR001802">
    <property type="entry name" value="MerP/CopZ"/>
</dbReference>
<evidence type="ECO:0000313" key="3">
    <source>
        <dbReference type="EMBL" id="ALF60265.1"/>
    </source>
</evidence>
<organism evidence="3 4">
    <name type="scientific">Psychrobacter urativorans</name>
    <dbReference type="NCBI Taxonomy" id="45610"/>
    <lineage>
        <taxon>Bacteria</taxon>
        <taxon>Pseudomonadati</taxon>
        <taxon>Pseudomonadota</taxon>
        <taxon>Gammaproteobacteria</taxon>
        <taxon>Moraxellales</taxon>
        <taxon>Moraxellaceae</taxon>
        <taxon>Psychrobacter</taxon>
    </lineage>
</organism>
<dbReference type="Pfam" id="PF00403">
    <property type="entry name" value="HMA"/>
    <property type="match status" value="1"/>
</dbReference>
<proteinExistence type="predicted"/>
<dbReference type="PANTHER" id="PTHR46594">
    <property type="entry name" value="P-TYPE CATION-TRANSPORTING ATPASE"/>
    <property type="match status" value="1"/>
</dbReference>
<reference evidence="3 4" key="1">
    <citation type="submission" date="2015-09" db="EMBL/GenBank/DDBJ databases">
        <title>Complete genome of Psychrobacter urativorans R10.10B.</title>
        <authorList>
            <person name="See-Too W.S."/>
            <person name="Chan K.G."/>
        </authorList>
    </citation>
    <scope>NUCLEOTIDE SEQUENCE [LARGE SCALE GENOMIC DNA]</scope>
    <source>
        <strain evidence="3 4">R10.10B</strain>
    </source>
</reference>
<dbReference type="GO" id="GO:0046872">
    <property type="term" value="F:metal ion binding"/>
    <property type="evidence" value="ECO:0007669"/>
    <property type="project" value="UniProtKB-KW"/>
</dbReference>
<dbReference type="PRINTS" id="PR00946">
    <property type="entry name" value="HGSCAVENGER"/>
</dbReference>
<dbReference type="EMBL" id="CP012678">
    <property type="protein sequence ID" value="ALF60265.1"/>
    <property type="molecule type" value="Genomic_DNA"/>
</dbReference>
<evidence type="ECO:0000256" key="1">
    <source>
        <dbReference type="ARBA" id="ARBA00022723"/>
    </source>
</evidence>
<sequence>MAEQTRIIKIDGMTCGGCVASVHTATAGIDGLTTISIELADNQATVTFDDSLTSAEDIAAAIEDAGFDAIVVNS</sequence>
<name>A0A0M4T3C2_9GAMM</name>
<evidence type="ECO:0000259" key="2">
    <source>
        <dbReference type="PROSITE" id="PS50846"/>
    </source>
</evidence>
<dbReference type="AlphaFoldDB" id="A0A0M4T3C2"/>
<dbReference type="FunFam" id="3.30.70.100:FF:000001">
    <property type="entry name" value="ATPase copper transporting beta"/>
    <property type="match status" value="1"/>
</dbReference>
<keyword evidence="1" id="KW-0479">Metal-binding</keyword>
<dbReference type="CDD" id="cd00371">
    <property type="entry name" value="HMA"/>
    <property type="match status" value="1"/>
</dbReference>
<gene>
    <name evidence="3" type="ORF">AOC03_09650</name>
</gene>
<feature type="domain" description="HMA" evidence="2">
    <location>
        <begin position="4"/>
        <end position="70"/>
    </location>
</feature>
<dbReference type="PROSITE" id="PS50846">
    <property type="entry name" value="HMA_2"/>
    <property type="match status" value="1"/>
</dbReference>
<dbReference type="Proteomes" id="UP000059847">
    <property type="component" value="Chromosome"/>
</dbReference>
<dbReference type="Gene3D" id="3.30.70.100">
    <property type="match status" value="1"/>
</dbReference>
<dbReference type="RefSeq" id="WP_062535483.1">
    <property type="nucleotide sequence ID" value="NZ_CP012678.1"/>
</dbReference>
<dbReference type="STRING" id="45610.AOC03_09650"/>
<dbReference type="PANTHER" id="PTHR46594:SF4">
    <property type="entry name" value="P-TYPE CATION-TRANSPORTING ATPASE"/>
    <property type="match status" value="1"/>
</dbReference>
<evidence type="ECO:0000313" key="4">
    <source>
        <dbReference type="Proteomes" id="UP000059847"/>
    </source>
</evidence>
<keyword evidence="4" id="KW-1185">Reference proteome</keyword>
<dbReference type="OrthoDB" id="9814359at2"/>
<dbReference type="SUPFAM" id="SSF55008">
    <property type="entry name" value="HMA, heavy metal-associated domain"/>
    <property type="match status" value="1"/>
</dbReference>
<dbReference type="KEGG" id="pur:AOC03_09650"/>